<feature type="domain" description="Transcription regulator PadR N-terminal" evidence="1">
    <location>
        <begin position="14"/>
        <end position="89"/>
    </location>
</feature>
<proteinExistence type="predicted"/>
<dbReference type="Proteomes" id="UP001595764">
    <property type="component" value="Unassembled WGS sequence"/>
</dbReference>
<evidence type="ECO:0000313" key="2">
    <source>
        <dbReference type="EMBL" id="MFC3512882.1"/>
    </source>
</evidence>
<comment type="caution">
    <text evidence="2">The sequence shown here is derived from an EMBL/GenBank/DDBJ whole genome shotgun (WGS) entry which is preliminary data.</text>
</comment>
<dbReference type="Gene3D" id="1.10.10.10">
    <property type="entry name" value="Winged helix-like DNA-binding domain superfamily/Winged helix DNA-binding domain"/>
    <property type="match status" value="1"/>
</dbReference>
<dbReference type="RefSeq" id="WP_377874126.1">
    <property type="nucleotide sequence ID" value="NZ_JBHMAY010000065.1"/>
</dbReference>
<gene>
    <name evidence="2" type="ORF">ACFORO_22115</name>
</gene>
<dbReference type="PANTHER" id="PTHR33169">
    <property type="entry name" value="PADR-FAMILY TRANSCRIPTIONAL REGULATOR"/>
    <property type="match status" value="1"/>
</dbReference>
<dbReference type="InterPro" id="IPR052509">
    <property type="entry name" value="Metal_resp_DNA-bind_regulator"/>
</dbReference>
<dbReference type="InterPro" id="IPR036390">
    <property type="entry name" value="WH_DNA-bd_sf"/>
</dbReference>
<dbReference type="InterPro" id="IPR005149">
    <property type="entry name" value="Tscrpt_reg_PadR_N"/>
</dbReference>
<dbReference type="SUPFAM" id="SSF46785">
    <property type="entry name" value="Winged helix' DNA-binding domain"/>
    <property type="match status" value="1"/>
</dbReference>
<name>A0ABV7QM27_9PSEU</name>
<evidence type="ECO:0000259" key="1">
    <source>
        <dbReference type="Pfam" id="PF03551"/>
    </source>
</evidence>
<dbReference type="Pfam" id="PF03551">
    <property type="entry name" value="PadR"/>
    <property type="match status" value="1"/>
</dbReference>
<reference evidence="3" key="1">
    <citation type="journal article" date="2019" name="Int. J. Syst. Evol. Microbiol.">
        <title>The Global Catalogue of Microorganisms (GCM) 10K type strain sequencing project: providing services to taxonomists for standard genome sequencing and annotation.</title>
        <authorList>
            <consortium name="The Broad Institute Genomics Platform"/>
            <consortium name="The Broad Institute Genome Sequencing Center for Infectious Disease"/>
            <person name="Wu L."/>
            <person name="Ma J."/>
        </authorList>
    </citation>
    <scope>NUCLEOTIDE SEQUENCE [LARGE SCALE GENOMIC DNA]</scope>
    <source>
        <strain evidence="3">CGMCC 4.7682</strain>
    </source>
</reference>
<protein>
    <submittedName>
        <fullName evidence="2">PadR family transcriptional regulator</fullName>
    </submittedName>
</protein>
<dbReference type="InterPro" id="IPR036388">
    <property type="entry name" value="WH-like_DNA-bd_sf"/>
</dbReference>
<organism evidence="2 3">
    <name type="scientific">Amycolatopsis halotolerans</name>
    <dbReference type="NCBI Taxonomy" id="330083"/>
    <lineage>
        <taxon>Bacteria</taxon>
        <taxon>Bacillati</taxon>
        <taxon>Actinomycetota</taxon>
        <taxon>Actinomycetes</taxon>
        <taxon>Pseudonocardiales</taxon>
        <taxon>Pseudonocardiaceae</taxon>
        <taxon>Amycolatopsis</taxon>
    </lineage>
</organism>
<dbReference type="EMBL" id="JBHRWI010000027">
    <property type="protein sequence ID" value="MFC3512882.1"/>
    <property type="molecule type" value="Genomic_DNA"/>
</dbReference>
<keyword evidence="3" id="KW-1185">Reference proteome</keyword>
<sequence>MKRRKVSNMLGLAVLAALCEQSMHPYEIATVLRRRGKEGDLKIKWGSFYTVVGNLEKHGFIEAVENVRNGARPERTVYRITEAGQAELEDWIAELLGTPDPEPTRFHTGLSVMLAIGPDLVDQRLRSRVDELERMIDDRVAALEKMRAELSRLFLVESEYQLAMWRAEAEWIRGLRAELASGAISGVEEWRRYRETGELPDMTAFVKNADEMTAFVKNEGE</sequence>
<evidence type="ECO:0000313" key="3">
    <source>
        <dbReference type="Proteomes" id="UP001595764"/>
    </source>
</evidence>
<accession>A0ABV7QM27</accession>
<dbReference type="PANTHER" id="PTHR33169:SF27">
    <property type="entry name" value="TRANSCRIPTIONAL REGULATOR PADR FAMILY PROTEIN"/>
    <property type="match status" value="1"/>
</dbReference>